<evidence type="ECO:0000313" key="1">
    <source>
        <dbReference type="EMBL" id="MFC7219671.1"/>
    </source>
</evidence>
<accession>A0ABW2GI74</accession>
<organism evidence="1 2">
    <name type="scientific">Streptomyces polyrhachis</name>
    <dbReference type="NCBI Taxonomy" id="1282885"/>
    <lineage>
        <taxon>Bacteria</taxon>
        <taxon>Bacillati</taxon>
        <taxon>Actinomycetota</taxon>
        <taxon>Actinomycetes</taxon>
        <taxon>Kitasatosporales</taxon>
        <taxon>Streptomycetaceae</taxon>
        <taxon>Streptomyces</taxon>
    </lineage>
</organism>
<proteinExistence type="predicted"/>
<keyword evidence="2" id="KW-1185">Reference proteome</keyword>
<comment type="caution">
    <text evidence="1">The sequence shown here is derived from an EMBL/GenBank/DDBJ whole genome shotgun (WGS) entry which is preliminary data.</text>
</comment>
<dbReference type="RefSeq" id="WP_386415626.1">
    <property type="nucleotide sequence ID" value="NZ_JBHSZO010000023.1"/>
</dbReference>
<dbReference type="Proteomes" id="UP001596413">
    <property type="component" value="Unassembled WGS sequence"/>
</dbReference>
<evidence type="ECO:0000313" key="2">
    <source>
        <dbReference type="Proteomes" id="UP001596413"/>
    </source>
</evidence>
<reference evidence="2" key="1">
    <citation type="journal article" date="2019" name="Int. J. Syst. Evol. Microbiol.">
        <title>The Global Catalogue of Microorganisms (GCM) 10K type strain sequencing project: providing services to taxonomists for standard genome sequencing and annotation.</title>
        <authorList>
            <consortium name="The Broad Institute Genomics Platform"/>
            <consortium name="The Broad Institute Genome Sequencing Center for Infectious Disease"/>
            <person name="Wu L."/>
            <person name="Ma J."/>
        </authorList>
    </citation>
    <scope>NUCLEOTIDE SEQUENCE [LARGE SCALE GENOMIC DNA]</scope>
    <source>
        <strain evidence="2">CGMCC 1.13681</strain>
    </source>
</reference>
<gene>
    <name evidence="1" type="ORF">ACFQLX_16090</name>
</gene>
<sequence>MSGSRDGMMGLDGFRERPEEAVQFGDGGFGVCVVDRTDAQRPQPPAGRPPRAVKDGLLSAPYPSATATFDGGTLAYLTRRRSPHTAPDGATLWEFGAIAHGDHRDELLARVIEEIRVWDRERRGQDVRFEAHPVDAELAEEGPGWFVFDNKLNQIVIEWH</sequence>
<dbReference type="EMBL" id="JBHSZO010000023">
    <property type="protein sequence ID" value="MFC7219671.1"/>
    <property type="molecule type" value="Genomic_DNA"/>
</dbReference>
<protein>
    <submittedName>
        <fullName evidence="1">Uncharacterized protein</fullName>
    </submittedName>
</protein>
<name>A0ABW2GI74_9ACTN</name>